<evidence type="ECO:0000256" key="1">
    <source>
        <dbReference type="SAM" id="Phobius"/>
    </source>
</evidence>
<dbReference type="GO" id="GO:0006508">
    <property type="term" value="P:proteolysis"/>
    <property type="evidence" value="ECO:0007669"/>
    <property type="project" value="UniProtKB-KW"/>
</dbReference>
<evidence type="ECO:0000313" key="3">
    <source>
        <dbReference type="EMBL" id="QHS63572.1"/>
    </source>
</evidence>
<dbReference type="Proteomes" id="UP000476411">
    <property type="component" value="Chromosome"/>
</dbReference>
<dbReference type="EMBL" id="CP048113">
    <property type="protein sequence ID" value="QHS63572.1"/>
    <property type="molecule type" value="Genomic_DNA"/>
</dbReference>
<evidence type="ECO:0000259" key="2">
    <source>
        <dbReference type="Pfam" id="PF02517"/>
    </source>
</evidence>
<evidence type="ECO:0000313" key="4">
    <source>
        <dbReference type="Proteomes" id="UP000476411"/>
    </source>
</evidence>
<sequence length="226" mass="25129">MKNKVNYPAIITFYIIAVALRYLATKTPLLDAVSNDFLRVVLRGIGPAVGALVAFSVFRIKPVLSLKGNYKQLIAPFALYWVFPIALICGIEFFMKGSISFVAVSAILVYGLMEEIGWRGFLQQELKSLPPIVSILIVATLWFLWHLNFDLTSSNLLFFGIIILGTWGIGKVADTTASLLAVAAFHSLNNLFSELNGLKIMILVILITTWVVSLIIRKRYFKVSLA</sequence>
<keyword evidence="3" id="KW-0378">Hydrolase</keyword>
<dbReference type="Pfam" id="PF02517">
    <property type="entry name" value="Rce1-like"/>
    <property type="match status" value="1"/>
</dbReference>
<keyword evidence="1" id="KW-0812">Transmembrane</keyword>
<accession>A0A6B9ZMU9</accession>
<dbReference type="GO" id="GO:0008237">
    <property type="term" value="F:metallopeptidase activity"/>
    <property type="evidence" value="ECO:0007669"/>
    <property type="project" value="UniProtKB-KW"/>
</dbReference>
<dbReference type="KEGG" id="chih:GWR21_29525"/>
<feature type="transmembrane region" description="Helical" evidence="1">
    <location>
        <begin position="132"/>
        <end position="149"/>
    </location>
</feature>
<reference evidence="3 4" key="1">
    <citation type="submission" date="2020-01" db="EMBL/GenBank/DDBJ databases">
        <title>Complete genome sequence of Chitinophaga sp. H33E-04 isolated from quinoa roots.</title>
        <authorList>
            <person name="Weon H.-Y."/>
            <person name="Lee S.A."/>
        </authorList>
    </citation>
    <scope>NUCLEOTIDE SEQUENCE [LARGE SCALE GENOMIC DNA]</scope>
    <source>
        <strain evidence="3 4">H33E-04</strain>
    </source>
</reference>
<feature type="transmembrane region" description="Helical" evidence="1">
    <location>
        <begin position="156"/>
        <end position="185"/>
    </location>
</feature>
<keyword evidence="3" id="KW-0482">Metalloprotease</keyword>
<dbReference type="GO" id="GO:0004175">
    <property type="term" value="F:endopeptidase activity"/>
    <property type="evidence" value="ECO:0007669"/>
    <property type="project" value="UniProtKB-ARBA"/>
</dbReference>
<proteinExistence type="predicted"/>
<feature type="transmembrane region" description="Helical" evidence="1">
    <location>
        <begin position="7"/>
        <end position="25"/>
    </location>
</feature>
<organism evidence="3 4">
    <name type="scientific">Chitinophaga agri</name>
    <dbReference type="NCBI Taxonomy" id="2703787"/>
    <lineage>
        <taxon>Bacteria</taxon>
        <taxon>Pseudomonadati</taxon>
        <taxon>Bacteroidota</taxon>
        <taxon>Chitinophagia</taxon>
        <taxon>Chitinophagales</taxon>
        <taxon>Chitinophagaceae</taxon>
        <taxon>Chitinophaga</taxon>
    </lineage>
</organism>
<dbReference type="AlphaFoldDB" id="A0A6B9ZMU9"/>
<dbReference type="RefSeq" id="WP_162335288.1">
    <property type="nucleotide sequence ID" value="NZ_CP048113.1"/>
</dbReference>
<gene>
    <name evidence="3" type="ORF">GWR21_29525</name>
</gene>
<keyword evidence="1" id="KW-1133">Transmembrane helix</keyword>
<keyword evidence="1" id="KW-0472">Membrane</keyword>
<keyword evidence="3" id="KW-0645">Protease</keyword>
<feature type="domain" description="CAAX prenyl protease 2/Lysostaphin resistance protein A-like" evidence="2">
    <location>
        <begin position="101"/>
        <end position="192"/>
    </location>
</feature>
<feature type="transmembrane region" description="Helical" evidence="1">
    <location>
        <begin position="37"/>
        <end position="58"/>
    </location>
</feature>
<name>A0A6B9ZMU9_9BACT</name>
<protein>
    <submittedName>
        <fullName evidence="3">CPBP family intramembrane metalloprotease</fullName>
    </submittedName>
</protein>
<dbReference type="GO" id="GO:0080120">
    <property type="term" value="P:CAAX-box protein maturation"/>
    <property type="evidence" value="ECO:0007669"/>
    <property type="project" value="UniProtKB-ARBA"/>
</dbReference>
<feature type="transmembrane region" description="Helical" evidence="1">
    <location>
        <begin position="79"/>
        <end position="112"/>
    </location>
</feature>
<keyword evidence="4" id="KW-1185">Reference proteome</keyword>
<dbReference type="InterPro" id="IPR003675">
    <property type="entry name" value="Rce1/LyrA-like_dom"/>
</dbReference>
<feature type="transmembrane region" description="Helical" evidence="1">
    <location>
        <begin position="197"/>
        <end position="216"/>
    </location>
</feature>